<protein>
    <submittedName>
        <fullName evidence="2">Cupin</fullName>
    </submittedName>
</protein>
<organism evidence="2 3">
    <name type="scientific">Pseudomonas agarici</name>
    <dbReference type="NCBI Taxonomy" id="46677"/>
    <lineage>
        <taxon>Bacteria</taxon>
        <taxon>Pseudomonadati</taxon>
        <taxon>Pseudomonadota</taxon>
        <taxon>Gammaproteobacteria</taxon>
        <taxon>Pseudomonadales</taxon>
        <taxon>Pseudomonadaceae</taxon>
        <taxon>Pseudomonas</taxon>
    </lineage>
</organism>
<dbReference type="KEGG" id="pagb:AWM79_15030"/>
<dbReference type="OrthoDB" id="287220at2"/>
<feature type="compositionally biased region" description="Polar residues" evidence="1">
    <location>
        <begin position="1"/>
        <end position="18"/>
    </location>
</feature>
<dbReference type="InterPro" id="IPR014710">
    <property type="entry name" value="RmlC-like_jellyroll"/>
</dbReference>
<dbReference type="SUPFAM" id="SSF51182">
    <property type="entry name" value="RmlC-like cupins"/>
    <property type="match status" value="1"/>
</dbReference>
<dbReference type="AlphaFoldDB" id="A0A0X1T3A5"/>
<reference evidence="2 3" key="1">
    <citation type="submission" date="2016-01" db="EMBL/GenBank/DDBJ databases">
        <authorList>
            <person name="McClelland M."/>
            <person name="Jain A."/>
            <person name="Saraogi P."/>
            <person name="Mendelson R."/>
            <person name="Westerman R."/>
            <person name="SanMiguel P."/>
            <person name="Csonka L."/>
        </authorList>
    </citation>
    <scope>NUCLEOTIDE SEQUENCE [LARGE SCALE GENOMIC DNA]</scope>
    <source>
        <strain evidence="2 3">NCPPB 2472</strain>
    </source>
</reference>
<name>A0A0X1T3A5_PSEAA</name>
<dbReference type="InterPro" id="IPR011051">
    <property type="entry name" value="RmlC_Cupin_sf"/>
</dbReference>
<evidence type="ECO:0000313" key="3">
    <source>
        <dbReference type="Proteomes" id="UP000063229"/>
    </source>
</evidence>
<dbReference type="STRING" id="46677.AWM79_15030"/>
<dbReference type="Proteomes" id="UP000063229">
    <property type="component" value="Chromosome"/>
</dbReference>
<evidence type="ECO:0000256" key="1">
    <source>
        <dbReference type="SAM" id="MobiDB-lite"/>
    </source>
</evidence>
<feature type="region of interest" description="Disordered" evidence="1">
    <location>
        <begin position="1"/>
        <end position="21"/>
    </location>
</feature>
<gene>
    <name evidence="2" type="ORF">AWM79_15030</name>
</gene>
<dbReference type="Gene3D" id="2.60.120.10">
    <property type="entry name" value="Jelly Rolls"/>
    <property type="match status" value="1"/>
</dbReference>
<sequence length="138" mass="14641">MTLPSNTAAEHPDSSQPKTLAAPTAEVLLRASSGWEGTPYEAYPAGPPELTLLRINIPADTELNWHIHPIPSAAYIISGEVLVETREGNKQTLLKSGDTIAAVVNVEHRARTGAVPVDLLVFYAGSEGMALSEATEPT</sequence>
<proteinExistence type="predicted"/>
<accession>A0A0X1T3A5</accession>
<dbReference type="RefSeq" id="WP_017132481.1">
    <property type="nucleotide sequence ID" value="NZ_CP014135.1"/>
</dbReference>
<dbReference type="CDD" id="cd02236">
    <property type="entry name" value="cupin_CV2614-like"/>
    <property type="match status" value="1"/>
</dbReference>
<evidence type="ECO:0000313" key="2">
    <source>
        <dbReference type="EMBL" id="AMB86544.1"/>
    </source>
</evidence>
<dbReference type="EMBL" id="CP014135">
    <property type="protein sequence ID" value="AMB86544.1"/>
    <property type="molecule type" value="Genomic_DNA"/>
</dbReference>
<keyword evidence="3" id="KW-1185">Reference proteome</keyword>